<dbReference type="EMBL" id="BGZK01000361">
    <property type="protein sequence ID" value="GBP39166.1"/>
    <property type="molecule type" value="Genomic_DNA"/>
</dbReference>
<feature type="region of interest" description="Disordered" evidence="1">
    <location>
        <begin position="258"/>
        <end position="283"/>
    </location>
</feature>
<accession>A0A4C1VJK0</accession>
<evidence type="ECO:0000313" key="2">
    <source>
        <dbReference type="EMBL" id="GBP39166.1"/>
    </source>
</evidence>
<name>A0A4C1VJK0_EUMVA</name>
<proteinExistence type="predicted"/>
<reference evidence="2 3" key="1">
    <citation type="journal article" date="2019" name="Commun. Biol.">
        <title>The bagworm genome reveals a unique fibroin gene that provides high tensile strength.</title>
        <authorList>
            <person name="Kono N."/>
            <person name="Nakamura H."/>
            <person name="Ohtoshi R."/>
            <person name="Tomita M."/>
            <person name="Numata K."/>
            <person name="Arakawa K."/>
        </authorList>
    </citation>
    <scope>NUCLEOTIDE SEQUENCE [LARGE SCALE GENOMIC DNA]</scope>
</reference>
<evidence type="ECO:0000256" key="1">
    <source>
        <dbReference type="SAM" id="MobiDB-lite"/>
    </source>
</evidence>
<sequence>MHSLTYGRVERSGRWLSGYESRLRAGSHRVQVSIEGKMTNGNFNLNRIETLVSRIGKQVKLTVADILIWATTVVGGPRIVSDRSPKSLINLVILGLSHLERYPSDDGGHRYQNVLNTVVGAVRDGELAKGPAPYRVDVKSLITRDSISERADWAVLLKARARYVRDDIQDLDSIEITSDVTSQLLSKTLSSISEKQINDSDAPKQSKEPSARALEARRRALDRPSSLRVNSKLRIYRAKREEMCRIFILHIARLTRQHSPACRSGPPPAGARARSPARSHDRC</sequence>
<organism evidence="2 3">
    <name type="scientific">Eumeta variegata</name>
    <name type="common">Bagworm moth</name>
    <name type="synonym">Eumeta japonica</name>
    <dbReference type="NCBI Taxonomy" id="151549"/>
    <lineage>
        <taxon>Eukaryota</taxon>
        <taxon>Metazoa</taxon>
        <taxon>Ecdysozoa</taxon>
        <taxon>Arthropoda</taxon>
        <taxon>Hexapoda</taxon>
        <taxon>Insecta</taxon>
        <taxon>Pterygota</taxon>
        <taxon>Neoptera</taxon>
        <taxon>Endopterygota</taxon>
        <taxon>Lepidoptera</taxon>
        <taxon>Glossata</taxon>
        <taxon>Ditrysia</taxon>
        <taxon>Tineoidea</taxon>
        <taxon>Psychidae</taxon>
        <taxon>Oiketicinae</taxon>
        <taxon>Eumeta</taxon>
    </lineage>
</organism>
<feature type="compositionally biased region" description="Low complexity" evidence="1">
    <location>
        <begin position="259"/>
        <end position="276"/>
    </location>
</feature>
<feature type="compositionally biased region" description="Basic and acidic residues" evidence="1">
    <location>
        <begin position="196"/>
        <end position="221"/>
    </location>
</feature>
<comment type="caution">
    <text evidence="2">The sequence shown here is derived from an EMBL/GenBank/DDBJ whole genome shotgun (WGS) entry which is preliminary data.</text>
</comment>
<feature type="region of interest" description="Disordered" evidence="1">
    <location>
        <begin position="193"/>
        <end position="221"/>
    </location>
</feature>
<keyword evidence="3" id="KW-1185">Reference proteome</keyword>
<dbReference type="AlphaFoldDB" id="A0A4C1VJK0"/>
<evidence type="ECO:0000313" key="3">
    <source>
        <dbReference type="Proteomes" id="UP000299102"/>
    </source>
</evidence>
<dbReference type="Proteomes" id="UP000299102">
    <property type="component" value="Unassembled WGS sequence"/>
</dbReference>
<protein>
    <submittedName>
        <fullName evidence="2">Uncharacterized protein</fullName>
    </submittedName>
</protein>
<gene>
    <name evidence="2" type="ORF">EVAR_26952_1</name>
</gene>